<evidence type="ECO:0000313" key="7">
    <source>
        <dbReference type="Proteomes" id="UP000198625"/>
    </source>
</evidence>
<dbReference type="InterPro" id="IPR004089">
    <property type="entry name" value="MCPsignal_dom"/>
</dbReference>
<evidence type="ECO:0000313" key="6">
    <source>
        <dbReference type="EMBL" id="SDY57638.1"/>
    </source>
</evidence>
<feature type="domain" description="Methyl-accepting transducer" evidence="5">
    <location>
        <begin position="260"/>
        <end position="510"/>
    </location>
</feature>
<dbReference type="PANTHER" id="PTHR32089">
    <property type="entry name" value="METHYL-ACCEPTING CHEMOTAXIS PROTEIN MCPB"/>
    <property type="match status" value="1"/>
</dbReference>
<keyword evidence="4" id="KW-1133">Transmembrane helix</keyword>
<keyword evidence="4" id="KW-0472">Membrane</keyword>
<keyword evidence="7" id="KW-1185">Reference proteome</keyword>
<dbReference type="Gene3D" id="3.30.450.20">
    <property type="entry name" value="PAS domain"/>
    <property type="match status" value="1"/>
</dbReference>
<feature type="transmembrane region" description="Helical" evidence="4">
    <location>
        <begin position="12"/>
        <end position="33"/>
    </location>
</feature>
<comment type="similarity">
    <text evidence="2">Belongs to the methyl-accepting chemotaxis (MCP) protein family.</text>
</comment>
<keyword evidence="4" id="KW-0812">Transmembrane</keyword>
<name>A0A1H3L100_9FIRM</name>
<dbReference type="GO" id="GO:0006935">
    <property type="term" value="P:chemotaxis"/>
    <property type="evidence" value="ECO:0007669"/>
    <property type="project" value="InterPro"/>
</dbReference>
<dbReference type="GO" id="GO:0004888">
    <property type="term" value="F:transmembrane signaling receptor activity"/>
    <property type="evidence" value="ECO:0007669"/>
    <property type="project" value="InterPro"/>
</dbReference>
<reference evidence="6 7" key="1">
    <citation type="submission" date="2016-10" db="EMBL/GenBank/DDBJ databases">
        <authorList>
            <person name="de Groot N.N."/>
        </authorList>
    </citation>
    <scope>NUCLEOTIDE SEQUENCE [LARGE SCALE GENOMIC DNA]</scope>
    <source>
        <strain evidence="6 7">DSM 21650</strain>
    </source>
</reference>
<dbReference type="PROSITE" id="PS50111">
    <property type="entry name" value="CHEMOTAXIS_TRANSDUC_2"/>
    <property type="match status" value="1"/>
</dbReference>
<dbReference type="SUPFAM" id="SSF103190">
    <property type="entry name" value="Sensory domain-like"/>
    <property type="match status" value="1"/>
</dbReference>
<dbReference type="InterPro" id="IPR029151">
    <property type="entry name" value="Sensor-like_sf"/>
</dbReference>
<dbReference type="Proteomes" id="UP000198625">
    <property type="component" value="Unassembled WGS sequence"/>
</dbReference>
<dbReference type="RefSeq" id="WP_176967823.1">
    <property type="nucleotide sequence ID" value="NZ_FNQE01000002.1"/>
</dbReference>
<dbReference type="PANTHER" id="PTHR32089:SF112">
    <property type="entry name" value="LYSOZYME-LIKE PROTEIN-RELATED"/>
    <property type="match status" value="1"/>
</dbReference>
<sequence length="546" mass="61709">MRRENKANTYTISGLLLYSILPIILYVIISSFWEIQLKTIVGLYFIYMTLFSLLVYNLFIKKEKINNKIFNIFSQIASGDLSINTEIDTGTKENINKSIEVIKKLKEKYVEGNFNLAELEVASYNIIKTYRGITRIFVTDETGQQIYNSSVKGNKKGKLIFNGNREYFINAKETGKIQISNYIYSNRENKLSIIVAIPYKNGDVFKGIIAATLDLQLISIAKEKNKNIVLGTIFVLRELIKQVGKSIDNLSNEVKRIAILNQGINNRNKNIVKEIDCVTTRIVDSNYKLQEGSQNTNSISKDLNDIVLIVEEIEKKTNKSAEVMVSSRTYMEDLIGSMEITKETSLKANKVVDTLSTKTKEIDNIVTMVRDIAGQTNLLALNASIEAAKAGASGLGFAVVADEIKKLAQSSDKEVKEIESALLTINQYLDDVKKQMKEVHNTINSQEIKSRENQKVLSEAINISEETRNDVNNIVNRIRNIDGKVYSINEVMTNITLGFQETTSSFQEVSVDIQNQFDSIENTGEIIMEIEEMTNSIKKDISKFKY</sequence>
<proteinExistence type="inferred from homology"/>
<feature type="transmembrane region" description="Helical" evidence="4">
    <location>
        <begin position="39"/>
        <end position="59"/>
    </location>
</feature>
<dbReference type="STRING" id="415015.SAMN05660462_00390"/>
<evidence type="ECO:0000259" key="5">
    <source>
        <dbReference type="PROSITE" id="PS50111"/>
    </source>
</evidence>
<gene>
    <name evidence="6" type="ORF">SAMN05660462_00390</name>
</gene>
<dbReference type="SMART" id="SM00283">
    <property type="entry name" value="MA"/>
    <property type="match status" value="1"/>
</dbReference>
<dbReference type="Pfam" id="PF00015">
    <property type="entry name" value="MCPsignal"/>
    <property type="match status" value="1"/>
</dbReference>
<dbReference type="InterPro" id="IPR004090">
    <property type="entry name" value="Chemotax_Me-accpt_rcpt"/>
</dbReference>
<dbReference type="PRINTS" id="PR00260">
    <property type="entry name" value="CHEMTRNSDUCR"/>
</dbReference>
<evidence type="ECO:0000256" key="4">
    <source>
        <dbReference type="SAM" id="Phobius"/>
    </source>
</evidence>
<accession>A0A1H3L100</accession>
<evidence type="ECO:0000256" key="3">
    <source>
        <dbReference type="PROSITE-ProRule" id="PRU00284"/>
    </source>
</evidence>
<dbReference type="SUPFAM" id="SSF58104">
    <property type="entry name" value="Methyl-accepting chemotaxis protein (MCP) signaling domain"/>
    <property type="match status" value="1"/>
</dbReference>
<evidence type="ECO:0000256" key="2">
    <source>
        <dbReference type="ARBA" id="ARBA00029447"/>
    </source>
</evidence>
<dbReference type="GO" id="GO:0016020">
    <property type="term" value="C:membrane"/>
    <property type="evidence" value="ECO:0007669"/>
    <property type="project" value="InterPro"/>
</dbReference>
<organism evidence="6 7">
    <name type="scientific">Proteiniborus ethanoligenes</name>
    <dbReference type="NCBI Taxonomy" id="415015"/>
    <lineage>
        <taxon>Bacteria</taxon>
        <taxon>Bacillati</taxon>
        <taxon>Bacillota</taxon>
        <taxon>Clostridia</taxon>
        <taxon>Eubacteriales</taxon>
        <taxon>Proteiniborus</taxon>
    </lineage>
</organism>
<dbReference type="CDD" id="cd18773">
    <property type="entry name" value="PDC1_HK_sensor"/>
    <property type="match status" value="1"/>
</dbReference>
<keyword evidence="1 3" id="KW-0807">Transducer</keyword>
<evidence type="ECO:0000256" key="1">
    <source>
        <dbReference type="ARBA" id="ARBA00023224"/>
    </source>
</evidence>
<protein>
    <submittedName>
        <fullName evidence="6">Methyl-accepting chemotaxis protein</fullName>
    </submittedName>
</protein>
<dbReference type="AlphaFoldDB" id="A0A1H3L100"/>
<dbReference type="EMBL" id="FNQE01000002">
    <property type="protein sequence ID" value="SDY57638.1"/>
    <property type="molecule type" value="Genomic_DNA"/>
</dbReference>
<dbReference type="Gene3D" id="1.10.287.950">
    <property type="entry name" value="Methyl-accepting chemotaxis protein"/>
    <property type="match status" value="1"/>
</dbReference>
<dbReference type="GO" id="GO:0007165">
    <property type="term" value="P:signal transduction"/>
    <property type="evidence" value="ECO:0007669"/>
    <property type="project" value="UniProtKB-KW"/>
</dbReference>